<dbReference type="RefSeq" id="XP_046016228.1">
    <property type="nucleotide sequence ID" value="XM_046152607.1"/>
</dbReference>
<feature type="compositionally biased region" description="Low complexity" evidence="1">
    <location>
        <begin position="32"/>
        <end position="53"/>
    </location>
</feature>
<feature type="compositionally biased region" description="Basic and acidic residues" evidence="1">
    <location>
        <begin position="120"/>
        <end position="131"/>
    </location>
</feature>
<evidence type="ECO:0000313" key="2">
    <source>
        <dbReference type="EMBL" id="KAH7037107.1"/>
    </source>
</evidence>
<dbReference type="GeneID" id="70182153"/>
<name>A0A9P9BTM7_9PEZI</name>
<evidence type="ECO:0000256" key="1">
    <source>
        <dbReference type="SAM" id="MobiDB-lite"/>
    </source>
</evidence>
<accession>A0A9P9BTM7</accession>
<proteinExistence type="predicted"/>
<feature type="region of interest" description="Disordered" evidence="1">
    <location>
        <begin position="120"/>
        <end position="154"/>
    </location>
</feature>
<evidence type="ECO:0000313" key="3">
    <source>
        <dbReference type="Proteomes" id="UP000756346"/>
    </source>
</evidence>
<keyword evidence="3" id="KW-1185">Reference proteome</keyword>
<feature type="compositionally biased region" description="Basic and acidic residues" evidence="1">
    <location>
        <begin position="1"/>
        <end position="21"/>
    </location>
</feature>
<dbReference type="OrthoDB" id="3211582at2759"/>
<organism evidence="2 3">
    <name type="scientific">Microdochium trichocladiopsis</name>
    <dbReference type="NCBI Taxonomy" id="1682393"/>
    <lineage>
        <taxon>Eukaryota</taxon>
        <taxon>Fungi</taxon>
        <taxon>Dikarya</taxon>
        <taxon>Ascomycota</taxon>
        <taxon>Pezizomycotina</taxon>
        <taxon>Sordariomycetes</taxon>
        <taxon>Xylariomycetidae</taxon>
        <taxon>Xylariales</taxon>
        <taxon>Microdochiaceae</taxon>
        <taxon>Microdochium</taxon>
    </lineage>
</organism>
<protein>
    <submittedName>
        <fullName evidence="2">Uncharacterized protein</fullName>
    </submittedName>
</protein>
<comment type="caution">
    <text evidence="2">The sequence shown here is derived from an EMBL/GenBank/DDBJ whole genome shotgun (WGS) entry which is preliminary data.</text>
</comment>
<gene>
    <name evidence="2" type="ORF">B0I36DRAFT_313340</name>
</gene>
<sequence>MPLFGSRKEAPPPEPIPEKHHSGLFGSRRRSVSPVSSHRTSSSTFRTSTSSNRHSGDLASSHRSSGSVLHRFGTRHGDIDPSISQARDRVINAERAEKEADRALEAARLQVRDARTHVKNLEHEAAEESRRAKVKQYHAKEMSKRGKHLGRHGL</sequence>
<reference evidence="2" key="1">
    <citation type="journal article" date="2021" name="Nat. Commun.">
        <title>Genetic determinants of endophytism in the Arabidopsis root mycobiome.</title>
        <authorList>
            <person name="Mesny F."/>
            <person name="Miyauchi S."/>
            <person name="Thiergart T."/>
            <person name="Pickel B."/>
            <person name="Atanasova L."/>
            <person name="Karlsson M."/>
            <person name="Huettel B."/>
            <person name="Barry K.W."/>
            <person name="Haridas S."/>
            <person name="Chen C."/>
            <person name="Bauer D."/>
            <person name="Andreopoulos W."/>
            <person name="Pangilinan J."/>
            <person name="LaButti K."/>
            <person name="Riley R."/>
            <person name="Lipzen A."/>
            <person name="Clum A."/>
            <person name="Drula E."/>
            <person name="Henrissat B."/>
            <person name="Kohler A."/>
            <person name="Grigoriev I.V."/>
            <person name="Martin F.M."/>
            <person name="Hacquard S."/>
        </authorList>
    </citation>
    <scope>NUCLEOTIDE SEQUENCE</scope>
    <source>
        <strain evidence="2">MPI-CAGE-CH-0230</strain>
    </source>
</reference>
<dbReference type="EMBL" id="JAGTJQ010000002">
    <property type="protein sequence ID" value="KAH7037107.1"/>
    <property type="molecule type" value="Genomic_DNA"/>
</dbReference>
<feature type="region of interest" description="Disordered" evidence="1">
    <location>
        <begin position="1"/>
        <end position="84"/>
    </location>
</feature>
<dbReference type="AlphaFoldDB" id="A0A9P9BTM7"/>
<dbReference type="Proteomes" id="UP000756346">
    <property type="component" value="Unassembled WGS sequence"/>
</dbReference>
<feature type="compositionally biased region" description="Basic residues" evidence="1">
    <location>
        <begin position="145"/>
        <end position="154"/>
    </location>
</feature>